<protein>
    <submittedName>
        <fullName evidence="2">ATP-binding protein</fullName>
    </submittedName>
</protein>
<keyword evidence="3" id="KW-1185">Reference proteome</keyword>
<gene>
    <name evidence="2" type="ORF">I4I82_10930</name>
</gene>
<dbReference type="Pfam" id="PF13581">
    <property type="entry name" value="HATPase_c_2"/>
    <property type="match status" value="1"/>
</dbReference>
<feature type="domain" description="Histidine kinase/HSP90-like ATPase" evidence="1">
    <location>
        <begin position="18"/>
        <end position="121"/>
    </location>
</feature>
<keyword evidence="2" id="KW-0547">Nucleotide-binding</keyword>
<dbReference type="CDD" id="cd16936">
    <property type="entry name" value="HATPase_RsbW-like"/>
    <property type="match status" value="1"/>
</dbReference>
<name>A0ABS6U7I7_9PSEU</name>
<dbReference type="RefSeq" id="WP_218590032.1">
    <property type="nucleotide sequence ID" value="NZ_JADQDE010000028.1"/>
</dbReference>
<dbReference type="Proteomes" id="UP000694300">
    <property type="component" value="Unassembled WGS sequence"/>
</dbReference>
<evidence type="ECO:0000313" key="2">
    <source>
        <dbReference type="EMBL" id="MBW0128200.1"/>
    </source>
</evidence>
<dbReference type="InterPro" id="IPR050267">
    <property type="entry name" value="Anti-sigma-factor_SerPK"/>
</dbReference>
<comment type="caution">
    <text evidence="2">The sequence shown here is derived from an EMBL/GenBank/DDBJ whole genome shotgun (WGS) entry which is preliminary data.</text>
</comment>
<evidence type="ECO:0000313" key="3">
    <source>
        <dbReference type="Proteomes" id="UP000694300"/>
    </source>
</evidence>
<keyword evidence="2" id="KW-0067">ATP-binding</keyword>
<organism evidence="2 3">
    <name type="scientific">Pseudonocardia oceani</name>
    <dbReference type="NCBI Taxonomy" id="2792013"/>
    <lineage>
        <taxon>Bacteria</taxon>
        <taxon>Bacillati</taxon>
        <taxon>Actinomycetota</taxon>
        <taxon>Actinomycetes</taxon>
        <taxon>Pseudonocardiales</taxon>
        <taxon>Pseudonocardiaceae</taxon>
        <taxon>Pseudonocardia</taxon>
    </lineage>
</organism>
<proteinExistence type="predicted"/>
<dbReference type="InterPro" id="IPR003594">
    <property type="entry name" value="HATPase_dom"/>
</dbReference>
<sequence length="131" mass="14286">MQVAEASWRFEPQITAPAGIRRHLTSALNQWGVAPSDWDDVMFVLNELVTNVIEHAGTPGEVHVGHDGEVAVIRVIDFSPDIPRLRLSMSEHEPACGLRLVAALSRNWGYVVLPGGKTVWAVVQARSGEAP</sequence>
<accession>A0ABS6U7I7</accession>
<dbReference type="GO" id="GO:0005524">
    <property type="term" value="F:ATP binding"/>
    <property type="evidence" value="ECO:0007669"/>
    <property type="project" value="UniProtKB-KW"/>
</dbReference>
<reference evidence="2 3" key="1">
    <citation type="submission" date="2020-11" db="EMBL/GenBank/DDBJ databases">
        <title>Pseudonocardia abyssalis sp. nov. and Pseudonocardia oceani sp. nov., description and phylogenomic analysis of two novel actinomycetes isolated from the deep Southern Ocean.</title>
        <authorList>
            <person name="Parra J."/>
        </authorList>
    </citation>
    <scope>NUCLEOTIDE SEQUENCE [LARGE SCALE GENOMIC DNA]</scope>
    <source>
        <strain evidence="3">KRD185</strain>
    </source>
</reference>
<dbReference type="EMBL" id="JADQDF010000001">
    <property type="protein sequence ID" value="MBW0128200.1"/>
    <property type="molecule type" value="Genomic_DNA"/>
</dbReference>
<dbReference type="PANTHER" id="PTHR35526">
    <property type="entry name" value="ANTI-SIGMA-F FACTOR RSBW-RELATED"/>
    <property type="match status" value="1"/>
</dbReference>
<evidence type="ECO:0000259" key="1">
    <source>
        <dbReference type="Pfam" id="PF13581"/>
    </source>
</evidence>
<dbReference type="PANTHER" id="PTHR35526:SF3">
    <property type="entry name" value="ANTI-SIGMA-F FACTOR RSBW"/>
    <property type="match status" value="1"/>
</dbReference>